<evidence type="ECO:0000256" key="1">
    <source>
        <dbReference type="SAM" id="MobiDB-lite"/>
    </source>
</evidence>
<name>A0AAD1RD90_PELCU</name>
<dbReference type="EMBL" id="OW240913">
    <property type="protein sequence ID" value="CAH2248992.1"/>
    <property type="molecule type" value="Genomic_DNA"/>
</dbReference>
<organism evidence="2 3">
    <name type="scientific">Pelobates cultripes</name>
    <name type="common">Western spadefoot toad</name>
    <dbReference type="NCBI Taxonomy" id="61616"/>
    <lineage>
        <taxon>Eukaryota</taxon>
        <taxon>Metazoa</taxon>
        <taxon>Chordata</taxon>
        <taxon>Craniata</taxon>
        <taxon>Vertebrata</taxon>
        <taxon>Euteleostomi</taxon>
        <taxon>Amphibia</taxon>
        <taxon>Batrachia</taxon>
        <taxon>Anura</taxon>
        <taxon>Pelobatoidea</taxon>
        <taxon>Pelobatidae</taxon>
        <taxon>Pelobates</taxon>
    </lineage>
</organism>
<evidence type="ECO:0000313" key="2">
    <source>
        <dbReference type="EMBL" id="CAH2248992.1"/>
    </source>
</evidence>
<feature type="compositionally biased region" description="Polar residues" evidence="1">
    <location>
        <begin position="1"/>
        <end position="15"/>
    </location>
</feature>
<accession>A0AAD1RD90</accession>
<evidence type="ECO:0000313" key="3">
    <source>
        <dbReference type="Proteomes" id="UP001295444"/>
    </source>
</evidence>
<gene>
    <name evidence="2" type="ORF">PECUL_23A058043</name>
</gene>
<reference evidence="2" key="1">
    <citation type="submission" date="2022-03" db="EMBL/GenBank/DDBJ databases">
        <authorList>
            <person name="Alioto T."/>
            <person name="Alioto T."/>
            <person name="Gomez Garrido J."/>
        </authorList>
    </citation>
    <scope>NUCLEOTIDE SEQUENCE</scope>
</reference>
<sequence>MADTLPDSSRGSTSVSEDENFDPEEFLTRPHGGKAFSQRQPDPQWATKADITTMVTDLKAFFASEMGSEADLSTLKTDLSTLAGRIKATEEETQSLRLKQASTNTQEVSDTYPALSG</sequence>
<feature type="region of interest" description="Disordered" evidence="1">
    <location>
        <begin position="1"/>
        <end position="44"/>
    </location>
</feature>
<dbReference type="Proteomes" id="UP001295444">
    <property type="component" value="Chromosome 02"/>
</dbReference>
<dbReference type="AlphaFoldDB" id="A0AAD1RD90"/>
<feature type="region of interest" description="Disordered" evidence="1">
    <location>
        <begin position="92"/>
        <end position="117"/>
    </location>
</feature>
<keyword evidence="3" id="KW-1185">Reference proteome</keyword>
<feature type="compositionally biased region" description="Acidic residues" evidence="1">
    <location>
        <begin position="16"/>
        <end position="25"/>
    </location>
</feature>
<feature type="compositionally biased region" description="Polar residues" evidence="1">
    <location>
        <begin position="95"/>
        <end position="109"/>
    </location>
</feature>
<proteinExistence type="predicted"/>
<protein>
    <submittedName>
        <fullName evidence="2">Uncharacterized protein</fullName>
    </submittedName>
</protein>